<evidence type="ECO:0000256" key="6">
    <source>
        <dbReference type="ARBA" id="ARBA00022598"/>
    </source>
</evidence>
<dbReference type="InterPro" id="IPR008146">
    <property type="entry name" value="Gln_synth_cat_dom"/>
</dbReference>
<evidence type="ECO:0000256" key="12">
    <source>
        <dbReference type="RuleBase" id="RU004356"/>
    </source>
</evidence>
<dbReference type="InterPro" id="IPR008147">
    <property type="entry name" value="Gln_synt_N"/>
</dbReference>
<keyword evidence="7 12" id="KW-0547">Nucleotide-binding</keyword>
<evidence type="ECO:0000256" key="1">
    <source>
        <dbReference type="ARBA" id="ARBA00004496"/>
    </source>
</evidence>
<dbReference type="GO" id="GO:0004356">
    <property type="term" value="F:glutamine synthetase activity"/>
    <property type="evidence" value="ECO:0007669"/>
    <property type="project" value="UniProtKB-EC"/>
</dbReference>
<evidence type="ECO:0000256" key="8">
    <source>
        <dbReference type="ARBA" id="ARBA00022840"/>
    </source>
</evidence>
<dbReference type="PANTHER" id="PTHR43407">
    <property type="entry name" value="GLUTAMINE SYNTHETASE"/>
    <property type="match status" value="1"/>
</dbReference>
<dbReference type="InterPro" id="IPR027302">
    <property type="entry name" value="Gln_synth_N_conserv_site"/>
</dbReference>
<dbReference type="InterPro" id="IPR036651">
    <property type="entry name" value="Gln_synt_N_sf"/>
</dbReference>
<evidence type="ECO:0000256" key="9">
    <source>
        <dbReference type="ARBA" id="ARBA00049436"/>
    </source>
</evidence>
<evidence type="ECO:0000313" key="16">
    <source>
        <dbReference type="Proteomes" id="UP001519362"/>
    </source>
</evidence>
<dbReference type="RefSeq" id="WP_165132722.1">
    <property type="nucleotide sequence ID" value="NZ_CP049253.1"/>
</dbReference>
<dbReference type="PROSITE" id="PS51987">
    <property type="entry name" value="GS_CATALYTIC"/>
    <property type="match status" value="1"/>
</dbReference>
<gene>
    <name evidence="15" type="ORF">JOF34_000052</name>
</gene>
<evidence type="ECO:0000256" key="2">
    <source>
        <dbReference type="ARBA" id="ARBA00009897"/>
    </source>
</evidence>
<comment type="catalytic activity">
    <reaction evidence="9 12">
        <text>L-glutamate + NH4(+) + ATP = L-glutamine + ADP + phosphate + H(+)</text>
        <dbReference type="Rhea" id="RHEA:16169"/>
        <dbReference type="ChEBI" id="CHEBI:15378"/>
        <dbReference type="ChEBI" id="CHEBI:28938"/>
        <dbReference type="ChEBI" id="CHEBI:29985"/>
        <dbReference type="ChEBI" id="CHEBI:30616"/>
        <dbReference type="ChEBI" id="CHEBI:43474"/>
        <dbReference type="ChEBI" id="CHEBI:58359"/>
        <dbReference type="ChEBI" id="CHEBI:456216"/>
        <dbReference type="EC" id="6.3.1.2"/>
    </reaction>
</comment>
<dbReference type="Gene3D" id="3.10.20.70">
    <property type="entry name" value="Glutamine synthetase, N-terminal domain"/>
    <property type="match status" value="1"/>
</dbReference>
<dbReference type="PROSITE" id="PS00181">
    <property type="entry name" value="GLNA_ATP"/>
    <property type="match status" value="1"/>
</dbReference>
<dbReference type="SUPFAM" id="SSF55931">
    <property type="entry name" value="Glutamine synthetase/guanido kinase"/>
    <property type="match status" value="1"/>
</dbReference>
<dbReference type="InterPro" id="IPR004809">
    <property type="entry name" value="Gln_synth_I"/>
</dbReference>
<dbReference type="EMBL" id="JAGIOL010000001">
    <property type="protein sequence ID" value="MBP2435466.1"/>
    <property type="molecule type" value="Genomic_DNA"/>
</dbReference>
<organism evidence="15 16">
    <name type="scientific">Microbacterium amylolyticum</name>
    <dbReference type="NCBI Taxonomy" id="936337"/>
    <lineage>
        <taxon>Bacteria</taxon>
        <taxon>Bacillati</taxon>
        <taxon>Actinomycetota</taxon>
        <taxon>Actinomycetes</taxon>
        <taxon>Micrococcales</taxon>
        <taxon>Microbacteriaceae</taxon>
        <taxon>Microbacterium</taxon>
    </lineage>
</organism>
<dbReference type="Pfam" id="PF00120">
    <property type="entry name" value="Gln-synt_C"/>
    <property type="match status" value="1"/>
</dbReference>
<feature type="domain" description="GS catalytic" evidence="14">
    <location>
        <begin position="107"/>
        <end position="474"/>
    </location>
</feature>
<evidence type="ECO:0000313" key="15">
    <source>
        <dbReference type="EMBL" id="MBP2435466.1"/>
    </source>
</evidence>
<reference evidence="15 16" key="1">
    <citation type="submission" date="2021-03" db="EMBL/GenBank/DDBJ databases">
        <title>Sequencing the genomes of 1000 actinobacteria strains.</title>
        <authorList>
            <person name="Klenk H.-P."/>
        </authorList>
    </citation>
    <scope>NUCLEOTIDE SEQUENCE [LARGE SCALE GENOMIC DNA]</scope>
    <source>
        <strain evidence="15 16">DSM 24221</strain>
    </source>
</reference>
<evidence type="ECO:0000256" key="7">
    <source>
        <dbReference type="ARBA" id="ARBA00022741"/>
    </source>
</evidence>
<keyword evidence="6 12" id="KW-0436">Ligase</keyword>
<dbReference type="InterPro" id="IPR014746">
    <property type="entry name" value="Gln_synth/guanido_kin_cat_dom"/>
</dbReference>
<dbReference type="NCBIfam" id="TIGR00653">
    <property type="entry name" value="GlnA"/>
    <property type="match status" value="1"/>
</dbReference>
<protein>
    <recommendedName>
        <fullName evidence="4 12">Glutamine synthetase</fullName>
        <ecNumber evidence="3 12">6.3.1.2</ecNumber>
    </recommendedName>
</protein>
<keyword evidence="5" id="KW-0963">Cytoplasm</keyword>
<evidence type="ECO:0000259" key="13">
    <source>
        <dbReference type="PROSITE" id="PS51986"/>
    </source>
</evidence>
<evidence type="ECO:0000256" key="11">
    <source>
        <dbReference type="RuleBase" id="RU000384"/>
    </source>
</evidence>
<dbReference type="PROSITE" id="PS51986">
    <property type="entry name" value="GS_BETA_GRASP"/>
    <property type="match status" value="1"/>
</dbReference>
<dbReference type="Gene3D" id="3.30.590.10">
    <property type="entry name" value="Glutamine synthetase/guanido kinase, catalytic domain"/>
    <property type="match status" value="1"/>
</dbReference>
<dbReference type="InterPro" id="IPR027303">
    <property type="entry name" value="Gln_synth_gly_rich_site"/>
</dbReference>
<comment type="similarity">
    <text evidence="2 10 11">Belongs to the glutamine synthetase family.</text>
</comment>
<dbReference type="PROSITE" id="PS00180">
    <property type="entry name" value="GLNA_1"/>
    <property type="match status" value="1"/>
</dbReference>
<name>A0ABS4ZG71_9MICO</name>
<dbReference type="EC" id="6.3.1.2" evidence="3 12"/>
<evidence type="ECO:0000256" key="5">
    <source>
        <dbReference type="ARBA" id="ARBA00022490"/>
    </source>
</evidence>
<dbReference type="SMART" id="SM01230">
    <property type="entry name" value="Gln-synt_C"/>
    <property type="match status" value="1"/>
</dbReference>
<keyword evidence="8 12" id="KW-0067">ATP-binding</keyword>
<accession>A0ABS4ZG71</accession>
<keyword evidence="16" id="KW-1185">Reference proteome</keyword>
<dbReference type="SUPFAM" id="SSF54368">
    <property type="entry name" value="Glutamine synthetase, N-terminal domain"/>
    <property type="match status" value="1"/>
</dbReference>
<sequence>MFKDSSEVLKFIKDEDVKFLDIRFTDLPGVQQHFNIPASTVDEEFFTVGQMFDGSSIRGFASIDESDMQLIPDVSTAYLDPFRENKTLVMVFDIYNPRNGEIYSKDPRQVAKKAEKYLASTGIADTAFFAPEAEFFIFDDVRYSISEGKSFYSVDSEEAAWNTGRKEEGGNLGNKTPFKGGYFPVSPVDKQADIRDDIVLKLTEVGLEVERSHHEVGSAGQAEINYRFDTMVHAADDMLKFKYIVKNTAEEWGKTATFMPKPLFGDNGSGMHTHQSLWLDGKPLFFDEQGYGQLSDVARWYIGGLLKHAPAVLAFTNPTLNSYHRLVKGFEAPVNLVYSAGNRSAAIRIPITGSNPKAKRIEFRAPDSSGNPYLAFAAQLMAGLDGIKNRIEPHAPVDKDLYELPPEEAKGIPQVPGGLAESLEELRKDHAFLLEGGVFTEELIETWIDYKYENEIIPMAQRPHPFEFELYYGV</sequence>
<evidence type="ECO:0000256" key="4">
    <source>
        <dbReference type="ARBA" id="ARBA00021364"/>
    </source>
</evidence>
<dbReference type="Proteomes" id="UP001519362">
    <property type="component" value="Unassembled WGS sequence"/>
</dbReference>
<comment type="caution">
    <text evidence="15">The sequence shown here is derived from an EMBL/GenBank/DDBJ whole genome shotgun (WGS) entry which is preliminary data.</text>
</comment>
<dbReference type="Pfam" id="PF03951">
    <property type="entry name" value="Gln-synt_N"/>
    <property type="match status" value="1"/>
</dbReference>
<feature type="domain" description="GS beta-grasp" evidence="13">
    <location>
        <begin position="15"/>
        <end position="99"/>
    </location>
</feature>
<evidence type="ECO:0000256" key="10">
    <source>
        <dbReference type="PROSITE-ProRule" id="PRU01330"/>
    </source>
</evidence>
<dbReference type="PANTHER" id="PTHR43407:SF1">
    <property type="entry name" value="LENGSIN"/>
    <property type="match status" value="1"/>
</dbReference>
<evidence type="ECO:0000259" key="14">
    <source>
        <dbReference type="PROSITE" id="PS51987"/>
    </source>
</evidence>
<comment type="subcellular location">
    <subcellularLocation>
        <location evidence="1">Cytoplasm</location>
    </subcellularLocation>
</comment>
<evidence type="ECO:0000256" key="3">
    <source>
        <dbReference type="ARBA" id="ARBA00012937"/>
    </source>
</evidence>
<proteinExistence type="inferred from homology"/>